<dbReference type="GO" id="GO:0022857">
    <property type="term" value="F:transmembrane transporter activity"/>
    <property type="evidence" value="ECO:0007669"/>
    <property type="project" value="TreeGrafter"/>
</dbReference>
<evidence type="ECO:0000256" key="6">
    <source>
        <dbReference type="SAM" id="Phobius"/>
    </source>
</evidence>
<dbReference type="HOGENOM" id="CLU_008713_1_0_10"/>
<name>A0A077EJM4_9FLAO</name>
<dbReference type="Proteomes" id="UP000028933">
    <property type="component" value="Chromosome"/>
</dbReference>
<evidence type="ECO:0000259" key="8">
    <source>
        <dbReference type="Pfam" id="PF12704"/>
    </source>
</evidence>
<gene>
    <name evidence="9" type="ORF">BD94_2948</name>
</gene>
<feature type="transmembrane region" description="Helical" evidence="6">
    <location>
        <begin position="425"/>
        <end position="448"/>
    </location>
</feature>
<dbReference type="InterPro" id="IPR003838">
    <property type="entry name" value="ABC3_permease_C"/>
</dbReference>
<evidence type="ECO:0000313" key="9">
    <source>
        <dbReference type="EMBL" id="AIL46723.1"/>
    </source>
</evidence>
<feature type="domain" description="ABC3 transporter permease C-terminal" evidence="7">
    <location>
        <begin position="686"/>
        <end position="797"/>
    </location>
</feature>
<dbReference type="PANTHER" id="PTHR30572:SF18">
    <property type="entry name" value="ABC-TYPE MACROLIDE FAMILY EXPORT SYSTEM PERMEASE COMPONENT 2"/>
    <property type="match status" value="1"/>
</dbReference>
<evidence type="ECO:0000259" key="7">
    <source>
        <dbReference type="Pfam" id="PF02687"/>
    </source>
</evidence>
<dbReference type="InterPro" id="IPR050250">
    <property type="entry name" value="Macrolide_Exporter_MacB"/>
</dbReference>
<dbReference type="GO" id="GO:0005886">
    <property type="term" value="C:plasma membrane"/>
    <property type="evidence" value="ECO:0007669"/>
    <property type="project" value="UniProtKB-SubCell"/>
</dbReference>
<evidence type="ECO:0000256" key="2">
    <source>
        <dbReference type="ARBA" id="ARBA00022475"/>
    </source>
</evidence>
<feature type="transmembrane region" description="Helical" evidence="6">
    <location>
        <begin position="21"/>
        <end position="41"/>
    </location>
</feature>
<feature type="transmembrane region" description="Helical" evidence="6">
    <location>
        <begin position="290"/>
        <end position="312"/>
    </location>
</feature>
<dbReference type="Pfam" id="PF12704">
    <property type="entry name" value="MacB_PCD"/>
    <property type="match status" value="2"/>
</dbReference>
<feature type="transmembrane region" description="Helical" evidence="6">
    <location>
        <begin position="337"/>
        <end position="359"/>
    </location>
</feature>
<feature type="domain" description="MacB-like periplasmic core" evidence="8">
    <location>
        <begin position="20"/>
        <end position="235"/>
    </location>
</feature>
<comment type="subcellular location">
    <subcellularLocation>
        <location evidence="1">Cell membrane</location>
        <topology evidence="1">Multi-pass membrane protein</topology>
    </subcellularLocation>
</comment>
<evidence type="ECO:0000256" key="4">
    <source>
        <dbReference type="ARBA" id="ARBA00022989"/>
    </source>
</evidence>
<evidence type="ECO:0000256" key="5">
    <source>
        <dbReference type="ARBA" id="ARBA00023136"/>
    </source>
</evidence>
<feature type="transmembrane region" description="Helical" evidence="6">
    <location>
        <begin position="682"/>
        <end position="706"/>
    </location>
</feature>
<dbReference type="KEGG" id="eao:BD94_2948"/>
<feature type="domain" description="ABC3 transporter permease C-terminal" evidence="7">
    <location>
        <begin position="296"/>
        <end position="406"/>
    </location>
</feature>
<evidence type="ECO:0000256" key="1">
    <source>
        <dbReference type="ARBA" id="ARBA00004651"/>
    </source>
</evidence>
<evidence type="ECO:0000256" key="3">
    <source>
        <dbReference type="ARBA" id="ARBA00022692"/>
    </source>
</evidence>
<feature type="transmembrane region" description="Helical" evidence="6">
    <location>
        <begin position="734"/>
        <end position="753"/>
    </location>
</feature>
<dbReference type="AlphaFoldDB" id="A0A077EJM4"/>
<evidence type="ECO:0000313" key="10">
    <source>
        <dbReference type="Proteomes" id="UP000028933"/>
    </source>
</evidence>
<keyword evidence="5 6" id="KW-0472">Membrane</keyword>
<dbReference type="Pfam" id="PF02687">
    <property type="entry name" value="FtsX"/>
    <property type="match status" value="2"/>
</dbReference>
<reference evidence="9" key="1">
    <citation type="journal article" date="2013" name="Lancet">
        <title>First case of E anophelis outbreak in an intensive-care unit.</title>
        <authorList>
            <person name="Teo J."/>
            <person name="Tan S.Y."/>
            <person name="Tay M."/>
            <person name="Ding Y."/>
            <person name="Kjelleberg S."/>
            <person name="Givskov M."/>
            <person name="Lin R.T."/>
            <person name="Yang L."/>
        </authorList>
    </citation>
    <scope>NUCLEOTIDE SEQUENCE [LARGE SCALE GENOMIC DNA]</scope>
    <source>
        <strain evidence="9">NUHP1</strain>
    </source>
</reference>
<reference evidence="9" key="2">
    <citation type="journal article" date="2015" name="Genome Biol. Evol.">
        <title>Complete Genome Sequence and Transcriptomic Analysis of the Novel Pathogen Elizabethkingia anophelis in Response to Oxidative Stress.</title>
        <authorList>
            <person name="Li Y."/>
            <person name="Liu Y."/>
            <person name="Chew S.C."/>
            <person name="Tay M."/>
            <person name="Salido M.M."/>
            <person name="Teo J."/>
            <person name="Lauro F.M."/>
            <person name="Givskov M."/>
            <person name="Yang L."/>
        </authorList>
    </citation>
    <scope>NUCLEOTIDE SEQUENCE</scope>
    <source>
        <strain evidence="9">NUHP1</strain>
    </source>
</reference>
<organism evidence="9 10">
    <name type="scientific">Elizabethkingia anophelis NUHP1</name>
    <dbReference type="NCBI Taxonomy" id="1338011"/>
    <lineage>
        <taxon>Bacteria</taxon>
        <taxon>Pseudomonadati</taxon>
        <taxon>Bacteroidota</taxon>
        <taxon>Flavobacteriia</taxon>
        <taxon>Flavobacteriales</taxon>
        <taxon>Weeksellaceae</taxon>
        <taxon>Elizabethkingia</taxon>
    </lineage>
</organism>
<dbReference type="PANTHER" id="PTHR30572">
    <property type="entry name" value="MEMBRANE COMPONENT OF TRANSPORTER-RELATED"/>
    <property type="match status" value="1"/>
</dbReference>
<keyword evidence="3 6" id="KW-0812">Transmembrane</keyword>
<keyword evidence="4 6" id="KW-1133">Transmembrane helix</keyword>
<protein>
    <recommendedName>
        <fullName evidence="11">ABC transporter permease</fullName>
    </recommendedName>
</protein>
<feature type="transmembrane region" description="Helical" evidence="6">
    <location>
        <begin position="768"/>
        <end position="791"/>
    </location>
</feature>
<dbReference type="RefSeq" id="WP_024565744.1">
    <property type="nucleotide sequence ID" value="NZ_CP007547.1"/>
</dbReference>
<accession>A0A077EJM4</accession>
<feature type="transmembrane region" description="Helical" evidence="6">
    <location>
        <begin position="381"/>
        <end position="404"/>
    </location>
</feature>
<dbReference type="EMBL" id="CP007547">
    <property type="protein sequence ID" value="AIL46723.1"/>
    <property type="molecule type" value="Genomic_DNA"/>
</dbReference>
<dbReference type="InterPro" id="IPR025857">
    <property type="entry name" value="MacB_PCD"/>
</dbReference>
<sequence length="805" mass="92081">MLRNWLKIAFTNYKKNWLSTVINLFGLAIGLSSFMLILIHWQDEESFENWNPKKENIYFFQGYYKKDNVYGNNTSYLVAKRAKDIIPEIEDYVLINGSGYAGVATSDKKSVYIEGGMSVSPSFFKLFPFKILSGNGEKALLETNSIAISNTISQELFGTTDAVGKTLTYENNPLVVTAVYEFPKDNTEINPDFLFLSKQYANSVKDPGDAWGNNSYGCFFLFKDDASAEVVRRKVVKDIFEYRAKVSHDKGMSAEKYLELYGPNDVEFTRLDKMKLHAKASWFGGGDYKLILILFSLSVLLLLMSAINFINLKTAQASQRAKEIGVRKALGSGKLQLIVQFLLETFIITFAAYLLSLALTEAVLPFFGKFLNKEIHFQNDFYLYSAIIVIAISLLSGIIPALYLSNFKAIDTLKGNFARSKNGIWLRNSILGLQLVISSFFIIGSFIIGDQVTYMMNKDLGFDGSQLYTINFNQDSKKPWMKYELQKSELKKIEGVKSVTFGEALPGFNGRSSSNVDWHNESVEAQHCSLDFGFLEAMKIKLLAGRFFSPKLSSDTINSAIVNEAFVRKFGWKNNEAFDNQVSPGFDTVRYNIVGIVKDFNVFNPRAEIEPMIFFHYKDTDWKRYNLNRVILEFDPNNMLATQERVKEYWEKHIEPGYPFNGEFINKKFAKTFVKYQKQQTLFTILNTLVLIVALLGLFALSSLMIEQKLKDVAIKKTLGASSSVLIKDLTRKFLWITFIAVLVSIPVSYYFMNEWLKDFAYRIEMPWWPYLLSLVILLALTFFVVSIKAYRATKIELVKYLKYE</sequence>
<dbReference type="STRING" id="1338011.BD94_2948"/>
<keyword evidence="2" id="KW-1003">Cell membrane</keyword>
<proteinExistence type="predicted"/>
<evidence type="ECO:0008006" key="11">
    <source>
        <dbReference type="Google" id="ProtNLM"/>
    </source>
</evidence>
<dbReference type="eggNOG" id="COG0577">
    <property type="taxonomic scope" value="Bacteria"/>
</dbReference>
<feature type="domain" description="MacB-like periplasmic core" evidence="8">
    <location>
        <begin position="435"/>
        <end position="647"/>
    </location>
</feature>